<proteinExistence type="predicted"/>
<feature type="region of interest" description="Disordered" evidence="1">
    <location>
        <begin position="562"/>
        <end position="586"/>
    </location>
</feature>
<feature type="region of interest" description="Disordered" evidence="1">
    <location>
        <begin position="665"/>
        <end position="702"/>
    </location>
</feature>
<feature type="compositionally biased region" description="Basic and acidic residues" evidence="1">
    <location>
        <begin position="109"/>
        <end position="126"/>
    </location>
</feature>
<evidence type="ECO:0000313" key="2">
    <source>
        <dbReference type="EMBL" id="CAD7257088.1"/>
    </source>
</evidence>
<reference evidence="2" key="1">
    <citation type="submission" date="2020-11" db="EMBL/GenBank/DDBJ databases">
        <authorList>
            <person name="Tran Van P."/>
        </authorList>
    </citation>
    <scope>NUCLEOTIDE SEQUENCE</scope>
</reference>
<protein>
    <submittedName>
        <fullName evidence="2">Uncharacterized protein</fullName>
    </submittedName>
</protein>
<evidence type="ECO:0000256" key="1">
    <source>
        <dbReference type="SAM" id="MobiDB-lite"/>
    </source>
</evidence>
<name>A0A7R9AME7_TIMSH</name>
<sequence>MRDDSRSPRNDEVTLGLGRPTRVTVQRETTVMNDLDRQEKRNLNRRLTATPTIFGACASQYRISDCNNVTSPPPPRLRVWPRVFTRACVRRGCHMVELEEVNPHLRGGRVENHLEKTSSSPDRDSNLDIPVLSSRAQHDKRDLKPDLPVTGVTVQSKSDAFDHPITDKRIGKVELEEVNLHLRGGRVENHLGKTTPSSPDRDSNLDLPVLSSRAQHDKCVCQLRHRGRQRATCMQSPSIHGVVAKQHNTGHRQGDSISVSTPYSQPLGEYMMVWVGGPIFYDFNTTRGRGGGGGVVTIVDVKIGVRIRADCSERVIFQMRLKWGFIKPTTMFGTLTCNISQIQQPGDWFEVISIHPELTIHSVLQLVSDSFTISMETDTGMTVPVKNMDKCASLVAFNNEKSQQRRYHVICIPDTRESGAQRNNVINTRERKKKKKTEPVKAVKNVSPISLQSIIVWLRHVTVLQLVSGVMWHPPPGCGEGKKVTCDLMVTSFNQKKLTVMANQRNLVFPDARESSSLSFEEGKKGNCRNPSTNSIPPVYSCRTLHATNPYHRAIPSVHTTMGSSQISGESAEKEKPPPVHPTEIRTSISPTSAVEQLNTTNALANYATEAGLRSYCCIPVQLDMTSRSISTNEITENAERVEGRDFSLSHRKSLYTPRRPNLITASQGQMLPAPSSPSPINSGHDGKMGGWPYDAEMSSAT</sequence>
<organism evidence="2">
    <name type="scientific">Timema shepardi</name>
    <name type="common">Walking stick</name>
    <dbReference type="NCBI Taxonomy" id="629360"/>
    <lineage>
        <taxon>Eukaryota</taxon>
        <taxon>Metazoa</taxon>
        <taxon>Ecdysozoa</taxon>
        <taxon>Arthropoda</taxon>
        <taxon>Hexapoda</taxon>
        <taxon>Insecta</taxon>
        <taxon>Pterygota</taxon>
        <taxon>Neoptera</taxon>
        <taxon>Polyneoptera</taxon>
        <taxon>Phasmatodea</taxon>
        <taxon>Timematodea</taxon>
        <taxon>Timematoidea</taxon>
        <taxon>Timematidae</taxon>
        <taxon>Timema</taxon>
    </lineage>
</organism>
<dbReference type="AlphaFoldDB" id="A0A7R9AME7"/>
<gene>
    <name evidence="2" type="ORF">TSIB3V08_LOCUS1363</name>
</gene>
<accession>A0A7R9AME7</accession>
<feature type="region of interest" description="Disordered" evidence="1">
    <location>
        <begin position="109"/>
        <end position="128"/>
    </location>
</feature>
<dbReference type="EMBL" id="OC000378">
    <property type="protein sequence ID" value="CAD7257088.1"/>
    <property type="molecule type" value="Genomic_DNA"/>
</dbReference>